<sequence>MRSIFLVTAVLAAAPLLAQTATPPATTPTSAAAPNPNLEQARALTKEFADTLKGELEAAMKSGGPIAAIGVCKERAPAIAAAISGRSGWEVGRVSLKPRNTKDGQPDAWERQVLTRFDERKAAGEPVETMAFAAVVEDNGTRQFRFMKAIPTGEVCLACHGGNLAPAVAATLDQAYPEDHARGYAVGDIRGAFSLTKPIN</sequence>
<evidence type="ECO:0000259" key="2">
    <source>
        <dbReference type="Pfam" id="PF11845"/>
    </source>
</evidence>
<dbReference type="EMBL" id="CP020370">
    <property type="protein sequence ID" value="AUB80170.1"/>
    <property type="molecule type" value="Genomic_DNA"/>
</dbReference>
<reference evidence="3 4" key="1">
    <citation type="submission" date="2017-03" db="EMBL/GenBank/DDBJ databases">
        <title>Complete genome sequence of Candidatus 'Thiodictyon syntrophicum' sp. nov. strain Cad16T, a photolithoautotroph purple sulfur bacterium isolated from an alpine meromictic lake.</title>
        <authorList>
            <person name="Luedin S.M."/>
            <person name="Pothier J.F."/>
            <person name="Danza F."/>
            <person name="Storelli N."/>
            <person name="Wittwer M."/>
            <person name="Tonolla M."/>
        </authorList>
    </citation>
    <scope>NUCLEOTIDE SEQUENCE [LARGE SCALE GENOMIC DNA]</scope>
    <source>
        <strain evidence="3 4">Cad16T</strain>
    </source>
</reference>
<feature type="signal peptide" evidence="1">
    <location>
        <begin position="1"/>
        <end position="18"/>
    </location>
</feature>
<evidence type="ECO:0000313" key="4">
    <source>
        <dbReference type="Proteomes" id="UP000232638"/>
    </source>
</evidence>
<organism evidence="3 4">
    <name type="scientific">Candidatus Thiodictyon syntrophicum</name>
    <dbReference type="NCBI Taxonomy" id="1166950"/>
    <lineage>
        <taxon>Bacteria</taxon>
        <taxon>Pseudomonadati</taxon>
        <taxon>Pseudomonadota</taxon>
        <taxon>Gammaproteobacteria</taxon>
        <taxon>Chromatiales</taxon>
        <taxon>Chromatiaceae</taxon>
        <taxon>Thiodictyon</taxon>
    </lineage>
</organism>
<proteinExistence type="predicted"/>
<dbReference type="RefSeq" id="WP_100917975.1">
    <property type="nucleotide sequence ID" value="NZ_CP020370.1"/>
</dbReference>
<name>A0A2K8U3L2_9GAMM</name>
<dbReference type="OrthoDB" id="9797588at2"/>
<keyword evidence="1" id="KW-0732">Signal</keyword>
<dbReference type="Pfam" id="PF11845">
    <property type="entry name" value="Tll0287-like"/>
    <property type="match status" value="1"/>
</dbReference>
<gene>
    <name evidence="3" type="ORF">THSYN_03800</name>
</gene>
<evidence type="ECO:0000313" key="3">
    <source>
        <dbReference type="EMBL" id="AUB80170.1"/>
    </source>
</evidence>
<dbReference type="KEGG" id="tsy:THSYN_03800"/>
<feature type="domain" description="Tll0287-like" evidence="2">
    <location>
        <begin position="41"/>
        <end position="198"/>
    </location>
</feature>
<dbReference type="InterPro" id="IPR021796">
    <property type="entry name" value="Tll0287-like_dom"/>
</dbReference>
<feature type="chain" id="PRO_5014843151" evidence="1">
    <location>
        <begin position="19"/>
        <end position="200"/>
    </location>
</feature>
<protein>
    <submittedName>
        <fullName evidence="3">Glutamate synthase</fullName>
    </submittedName>
</protein>
<accession>A0A2K8U3L2</accession>
<dbReference type="Proteomes" id="UP000232638">
    <property type="component" value="Chromosome"/>
</dbReference>
<dbReference type="AlphaFoldDB" id="A0A2K8U3L2"/>
<evidence type="ECO:0000256" key="1">
    <source>
        <dbReference type="SAM" id="SignalP"/>
    </source>
</evidence>
<keyword evidence="4" id="KW-1185">Reference proteome</keyword>